<name>A0A9R0HRN2_SPIOL</name>
<reference evidence="3" key="2">
    <citation type="submission" date="2025-08" db="UniProtKB">
        <authorList>
            <consortium name="RefSeq"/>
        </authorList>
    </citation>
    <scope>IDENTIFICATION</scope>
    <source>
        <tissue evidence="3">Leaf</tissue>
    </source>
</reference>
<sequence>MAEEFDNLLNPEFDEQPLFTTKKRKKLIGLDDLFNDHKKKQDKTKKGKSKAVKTRNVCESDDDDDDANETASKLTEALQNFKKTISEVDEDIGALNDIGREGISSNWGLQVFGTQRSPSPLAVPHLEGCSLLQNSMNNVLDALLDDSSQMGETFLEGLLLNGWLSKLVITRGHLEESIGKWTVNLLLYSSEESLMASACDFWCAIFCNEADAPVVKVEWLPGFVELNRALDSFGFQMHLPKKISSPADPTLDSSNHRGPPTNIRTWIKLANACFQVRRRYLALSKQEAEELIGMLICLFLERKLLGLTGALHDCLLSAIYFFEEKEWSSSCEKVAKSIADRIPRDLNCLRAVDSILGVDTRSKQLRSVVASQFLASFYTELQVTDAKDLLKFLLSNNLKDKNCNFSKIYLCLVLTENWLLFRTETGPLVNELWRSFIHKCSIQISNTNYRPFAQEIRNRASYLLHSTVRG</sequence>
<feature type="compositionally biased region" description="Basic residues" evidence="1">
    <location>
        <begin position="38"/>
        <end position="53"/>
    </location>
</feature>
<organism evidence="2 3">
    <name type="scientific">Spinacia oleracea</name>
    <name type="common">Spinach</name>
    <dbReference type="NCBI Taxonomy" id="3562"/>
    <lineage>
        <taxon>Eukaryota</taxon>
        <taxon>Viridiplantae</taxon>
        <taxon>Streptophyta</taxon>
        <taxon>Embryophyta</taxon>
        <taxon>Tracheophyta</taxon>
        <taxon>Spermatophyta</taxon>
        <taxon>Magnoliopsida</taxon>
        <taxon>eudicotyledons</taxon>
        <taxon>Gunneridae</taxon>
        <taxon>Pentapetalae</taxon>
        <taxon>Caryophyllales</taxon>
        <taxon>Chenopodiaceae</taxon>
        <taxon>Chenopodioideae</taxon>
        <taxon>Anserineae</taxon>
        <taxon>Spinacia</taxon>
    </lineage>
</organism>
<dbReference type="PANTHER" id="PTHR37212">
    <property type="entry name" value="ACTIN PROTEIN 2/3 COMPLEX SUBUNIT-LIKE PROTEIN"/>
    <property type="match status" value="1"/>
</dbReference>
<dbReference type="RefSeq" id="XP_021835611.2">
    <property type="nucleotide sequence ID" value="XM_021979919.2"/>
</dbReference>
<dbReference type="GeneID" id="110775312"/>
<evidence type="ECO:0008006" key="4">
    <source>
        <dbReference type="Google" id="ProtNLM"/>
    </source>
</evidence>
<dbReference type="Proteomes" id="UP000813463">
    <property type="component" value="Chromosome 2"/>
</dbReference>
<dbReference type="PANTHER" id="PTHR37212:SF2">
    <property type="entry name" value="ACTIN PROTEIN 2_3 COMPLEX SUBUNIT-LIKE PROTEIN"/>
    <property type="match status" value="1"/>
</dbReference>
<proteinExistence type="predicted"/>
<dbReference type="KEGG" id="soe:110775312"/>
<evidence type="ECO:0000313" key="3">
    <source>
        <dbReference type="RefSeq" id="XP_021835611.2"/>
    </source>
</evidence>
<feature type="compositionally biased region" description="Acidic residues" evidence="1">
    <location>
        <begin position="59"/>
        <end position="68"/>
    </location>
</feature>
<evidence type="ECO:0000313" key="2">
    <source>
        <dbReference type="Proteomes" id="UP000813463"/>
    </source>
</evidence>
<evidence type="ECO:0000256" key="1">
    <source>
        <dbReference type="SAM" id="MobiDB-lite"/>
    </source>
</evidence>
<protein>
    <recommendedName>
        <fullName evidence="4">Coiled-coil SMC6 And NSE5 INteracting (CANIN) domain-containing protein</fullName>
    </recommendedName>
</protein>
<keyword evidence="2" id="KW-1185">Reference proteome</keyword>
<reference evidence="2" key="1">
    <citation type="journal article" date="2021" name="Nat. Commun.">
        <title>Genomic analyses provide insights into spinach domestication and the genetic basis of agronomic traits.</title>
        <authorList>
            <person name="Cai X."/>
            <person name="Sun X."/>
            <person name="Xu C."/>
            <person name="Sun H."/>
            <person name="Wang X."/>
            <person name="Ge C."/>
            <person name="Zhang Z."/>
            <person name="Wang Q."/>
            <person name="Fei Z."/>
            <person name="Jiao C."/>
            <person name="Wang Q."/>
        </authorList>
    </citation>
    <scope>NUCLEOTIDE SEQUENCE [LARGE SCALE GENOMIC DNA]</scope>
    <source>
        <strain evidence="2">cv. Varoflay</strain>
    </source>
</reference>
<dbReference type="AlphaFoldDB" id="A0A9R0HRN2"/>
<accession>A0A9R0HRN2</accession>
<gene>
    <name evidence="3" type="primary">LOC110775312</name>
</gene>
<feature type="region of interest" description="Disordered" evidence="1">
    <location>
        <begin position="38"/>
        <end position="68"/>
    </location>
</feature>